<dbReference type="EMBL" id="AP008955">
    <property type="protein sequence ID" value="BAH42899.1"/>
    <property type="molecule type" value="Genomic_DNA"/>
</dbReference>
<dbReference type="InterPro" id="IPR036162">
    <property type="entry name" value="Resolvase-like_N_sf"/>
</dbReference>
<evidence type="ECO:0000313" key="3">
    <source>
        <dbReference type="Proteomes" id="UP000001877"/>
    </source>
</evidence>
<organism evidence="2 3">
    <name type="scientific">Brevibacillus brevis (strain 47 / JCM 6285 / NBRC 100599)</name>
    <dbReference type="NCBI Taxonomy" id="358681"/>
    <lineage>
        <taxon>Bacteria</taxon>
        <taxon>Bacillati</taxon>
        <taxon>Bacillota</taxon>
        <taxon>Bacilli</taxon>
        <taxon>Bacillales</taxon>
        <taxon>Paenibacillaceae</taxon>
        <taxon>Brevibacillus</taxon>
    </lineage>
</organism>
<dbReference type="InterPro" id="IPR050639">
    <property type="entry name" value="SSR_resolvase"/>
</dbReference>
<reference evidence="2 3" key="1">
    <citation type="submission" date="2005-03" db="EMBL/GenBank/DDBJ databases">
        <title>Brevibacillus brevis strain 47, complete genome.</title>
        <authorList>
            <person name="Hosoyama A."/>
            <person name="Yamada R."/>
            <person name="Hongo Y."/>
            <person name="Terui Y."/>
            <person name="Ankai A."/>
            <person name="Masuyama W."/>
            <person name="Sekiguchi M."/>
            <person name="Takeda T."/>
            <person name="Asano K."/>
            <person name="Ohji S."/>
            <person name="Ichikawa N."/>
            <person name="Narita S."/>
            <person name="Aoki N."/>
            <person name="Miura H."/>
            <person name="Matsushita S."/>
            <person name="Sekigawa T."/>
            <person name="Yamagata H."/>
            <person name="Yoshikawa H."/>
            <person name="Udaka S."/>
            <person name="Tanikawa S."/>
            <person name="Fujita N."/>
        </authorList>
    </citation>
    <scope>NUCLEOTIDE SEQUENCE [LARGE SCALE GENOMIC DNA]</scope>
    <source>
        <strain evidence="3">47 / JCM 6285 / NBRC 100599</strain>
    </source>
</reference>
<evidence type="ECO:0000259" key="1">
    <source>
        <dbReference type="PROSITE" id="PS51736"/>
    </source>
</evidence>
<dbReference type="PROSITE" id="PS51736">
    <property type="entry name" value="RECOMBINASES_3"/>
    <property type="match status" value="1"/>
</dbReference>
<gene>
    <name evidence="2" type="ordered locus">BBR47_19220</name>
</gene>
<dbReference type="Pfam" id="PF00239">
    <property type="entry name" value="Resolvase"/>
    <property type="match status" value="1"/>
</dbReference>
<accession>C0ZAU0</accession>
<keyword evidence="3" id="KW-1185">Reference proteome</keyword>
<dbReference type="PANTHER" id="PTHR30461">
    <property type="entry name" value="DNA-INVERTASE FROM LAMBDOID PROPHAGE"/>
    <property type="match status" value="1"/>
</dbReference>
<dbReference type="Proteomes" id="UP000001877">
    <property type="component" value="Chromosome"/>
</dbReference>
<dbReference type="GO" id="GO:0000150">
    <property type="term" value="F:DNA strand exchange activity"/>
    <property type="evidence" value="ECO:0007669"/>
    <property type="project" value="InterPro"/>
</dbReference>
<dbReference type="KEGG" id="bbe:BBR47_19220"/>
<protein>
    <submittedName>
        <fullName evidence="2">Putative truncated DNA recombinase</fullName>
    </submittedName>
</protein>
<dbReference type="SMART" id="SM00857">
    <property type="entry name" value="Resolvase"/>
    <property type="match status" value="1"/>
</dbReference>
<sequence>MYQTSSWIRPALSRLRQDVKDGVITQIVCLDPDRLSPKLMNQLLITDEFDKRGIELVFVNGKYAKTPEGQLFYRMRGAITQFQKVKINERMSRGRREKARPRSPRLSDIWIQL</sequence>
<dbReference type="eggNOG" id="COG1961">
    <property type="taxonomic scope" value="Bacteria"/>
</dbReference>
<name>C0ZAU0_BREBN</name>
<dbReference type="PANTHER" id="PTHR30461:SF23">
    <property type="entry name" value="DNA RECOMBINASE-RELATED"/>
    <property type="match status" value="1"/>
</dbReference>
<dbReference type="STRING" id="358681.BBR47_19220"/>
<dbReference type="SUPFAM" id="SSF53041">
    <property type="entry name" value="Resolvase-like"/>
    <property type="match status" value="1"/>
</dbReference>
<proteinExistence type="predicted"/>
<dbReference type="Gene3D" id="3.40.50.1390">
    <property type="entry name" value="Resolvase, N-terminal catalytic domain"/>
    <property type="match status" value="1"/>
</dbReference>
<feature type="domain" description="Resolvase/invertase-type recombinase catalytic" evidence="1">
    <location>
        <begin position="1"/>
        <end position="102"/>
    </location>
</feature>
<evidence type="ECO:0000313" key="2">
    <source>
        <dbReference type="EMBL" id="BAH42899.1"/>
    </source>
</evidence>
<dbReference type="GO" id="GO:0003677">
    <property type="term" value="F:DNA binding"/>
    <property type="evidence" value="ECO:0007669"/>
    <property type="project" value="InterPro"/>
</dbReference>
<dbReference type="InterPro" id="IPR006119">
    <property type="entry name" value="Resolv_N"/>
</dbReference>
<dbReference type="CDD" id="cd00338">
    <property type="entry name" value="Ser_Recombinase"/>
    <property type="match status" value="1"/>
</dbReference>
<dbReference type="AlphaFoldDB" id="C0ZAU0"/>
<dbReference type="HOGENOM" id="CLU_2128716_0_0_9"/>